<gene>
    <name evidence="2" type="ORF">Goarm_022646</name>
</gene>
<evidence type="ECO:0000313" key="2">
    <source>
        <dbReference type="EMBL" id="MBA0845661.1"/>
    </source>
</evidence>
<sequence length="136" mass="15026">MTFKENLDPNSNISSQSDGILESENSLARPKRGNSIRGKTLSKTICGRKGRFKVTGNSRVPLPEIMTSIARLISSQAVLEIDKTKQFSKIMMGCANLKFPKVFCKYNCEHRSNLISLLETRVSSGKSDAIIAKLGF</sequence>
<comment type="caution">
    <text evidence="2">The sequence shown here is derived from an EMBL/GenBank/DDBJ whole genome shotgun (WGS) entry which is preliminary data.</text>
</comment>
<dbReference type="Proteomes" id="UP000593575">
    <property type="component" value="Unassembled WGS sequence"/>
</dbReference>
<evidence type="ECO:0000256" key="1">
    <source>
        <dbReference type="SAM" id="MobiDB-lite"/>
    </source>
</evidence>
<protein>
    <submittedName>
        <fullName evidence="2">Uncharacterized protein</fullName>
    </submittedName>
</protein>
<accession>A0A7J9KH12</accession>
<dbReference type="AlphaFoldDB" id="A0A7J9KH12"/>
<feature type="compositionally biased region" description="Polar residues" evidence="1">
    <location>
        <begin position="8"/>
        <end position="26"/>
    </location>
</feature>
<evidence type="ECO:0000313" key="3">
    <source>
        <dbReference type="Proteomes" id="UP000593575"/>
    </source>
</evidence>
<name>A0A7J9KH12_9ROSI</name>
<keyword evidence="3" id="KW-1185">Reference proteome</keyword>
<feature type="region of interest" description="Disordered" evidence="1">
    <location>
        <begin position="1"/>
        <end position="40"/>
    </location>
</feature>
<reference evidence="2 3" key="1">
    <citation type="journal article" date="2019" name="Genome Biol. Evol.">
        <title>Insights into the evolution of the New World diploid cottons (Gossypium, subgenus Houzingenia) based on genome sequencing.</title>
        <authorList>
            <person name="Grover C.E."/>
            <person name="Arick M.A. 2nd"/>
            <person name="Thrash A."/>
            <person name="Conover J.L."/>
            <person name="Sanders W.S."/>
            <person name="Peterson D.G."/>
            <person name="Frelichowski J.E."/>
            <person name="Scheffler J.A."/>
            <person name="Scheffler B.E."/>
            <person name="Wendel J.F."/>
        </authorList>
    </citation>
    <scope>NUCLEOTIDE SEQUENCE [LARGE SCALE GENOMIC DNA]</scope>
    <source>
        <strain evidence="2">6</strain>
        <tissue evidence="2">Leaf</tissue>
    </source>
</reference>
<dbReference type="EMBL" id="JABFAE010417610">
    <property type="protein sequence ID" value="MBA0845661.1"/>
    <property type="molecule type" value="Genomic_DNA"/>
</dbReference>
<proteinExistence type="predicted"/>
<organism evidence="2 3">
    <name type="scientific">Gossypium armourianum</name>
    <dbReference type="NCBI Taxonomy" id="34283"/>
    <lineage>
        <taxon>Eukaryota</taxon>
        <taxon>Viridiplantae</taxon>
        <taxon>Streptophyta</taxon>
        <taxon>Embryophyta</taxon>
        <taxon>Tracheophyta</taxon>
        <taxon>Spermatophyta</taxon>
        <taxon>Magnoliopsida</taxon>
        <taxon>eudicotyledons</taxon>
        <taxon>Gunneridae</taxon>
        <taxon>Pentapetalae</taxon>
        <taxon>rosids</taxon>
        <taxon>malvids</taxon>
        <taxon>Malvales</taxon>
        <taxon>Malvaceae</taxon>
        <taxon>Malvoideae</taxon>
        <taxon>Gossypium</taxon>
    </lineage>
</organism>